<feature type="region of interest" description="Disordered" evidence="1">
    <location>
        <begin position="24"/>
        <end position="43"/>
    </location>
</feature>
<evidence type="ECO:0008006" key="4">
    <source>
        <dbReference type="Google" id="ProtNLM"/>
    </source>
</evidence>
<reference evidence="2 3" key="1">
    <citation type="submission" date="2017-06" db="EMBL/GenBank/DDBJ databases">
        <authorList>
            <consortium name="Pathogen Informatics"/>
        </authorList>
    </citation>
    <scope>NUCLEOTIDE SEQUENCE [LARGE SCALE GENOMIC DNA]</scope>
    <source>
        <strain evidence="2 3">NCTC12149</strain>
    </source>
</reference>
<proteinExistence type="predicted"/>
<name>A0AAJ4X911_9SPHI</name>
<dbReference type="EMBL" id="LT906468">
    <property type="protein sequence ID" value="SNV35465.1"/>
    <property type="molecule type" value="Genomic_DNA"/>
</dbReference>
<gene>
    <name evidence="2" type="ORF">SAMEA4412673_00060</name>
</gene>
<accession>A0AAJ4X911</accession>
<dbReference type="PROSITE" id="PS51257">
    <property type="entry name" value="PROKAR_LIPOPROTEIN"/>
    <property type="match status" value="1"/>
</dbReference>
<dbReference type="Proteomes" id="UP000215355">
    <property type="component" value="Chromosome 1"/>
</dbReference>
<evidence type="ECO:0000256" key="1">
    <source>
        <dbReference type="SAM" id="MobiDB-lite"/>
    </source>
</evidence>
<dbReference type="RefSeq" id="WP_093100048.1">
    <property type="nucleotide sequence ID" value="NZ_CP158798.1"/>
</dbReference>
<evidence type="ECO:0000313" key="2">
    <source>
        <dbReference type="EMBL" id="SNV35465.1"/>
    </source>
</evidence>
<dbReference type="AlphaFoldDB" id="A0AAJ4X911"/>
<sequence>MKSILYIIPVAIFLSACNSPKQENNSANVPVDSVQSVPETSDSTHLNLQEKAIELKSSWDSIRLHKISKVSDTISFDSKDFKQINAELHSDKPGNIRFNMIILPDNNSDGPFGRDIQYTLDKKGDYKLIVGESLMQGDPFDGNYTIRFKGQ</sequence>
<protein>
    <recommendedName>
        <fullName evidence="4">Lipoprotein</fullName>
    </recommendedName>
</protein>
<dbReference type="KEGG" id="smiz:4412673_00060"/>
<organism evidence="2 3">
    <name type="scientific">Sphingobacterium mizutaii</name>
    <dbReference type="NCBI Taxonomy" id="1010"/>
    <lineage>
        <taxon>Bacteria</taxon>
        <taxon>Pseudomonadati</taxon>
        <taxon>Bacteroidota</taxon>
        <taxon>Sphingobacteriia</taxon>
        <taxon>Sphingobacteriales</taxon>
        <taxon>Sphingobacteriaceae</taxon>
        <taxon>Sphingobacterium</taxon>
    </lineage>
</organism>
<evidence type="ECO:0000313" key="3">
    <source>
        <dbReference type="Proteomes" id="UP000215355"/>
    </source>
</evidence>